<gene>
    <name evidence="1" type="ORF">CEV32_1752</name>
</gene>
<proteinExistence type="predicted"/>
<dbReference type="AlphaFoldDB" id="A0A256F3G5"/>
<dbReference type="Proteomes" id="UP000216345">
    <property type="component" value="Unassembled WGS sequence"/>
</dbReference>
<name>A0A256F3G5_9HYPH</name>
<keyword evidence="2" id="KW-1185">Reference proteome</keyword>
<reference evidence="1 2" key="1">
    <citation type="submission" date="2017-07" db="EMBL/GenBank/DDBJ databases">
        <title>Phylogenetic study on the rhizospheric bacterium Ochrobactrum sp. A44.</title>
        <authorList>
            <person name="Krzyzanowska D.M."/>
            <person name="Ossowicki A."/>
            <person name="Rajewska M."/>
            <person name="Maciag T."/>
            <person name="Kaczynski Z."/>
            <person name="Czerwicka M."/>
            <person name="Jafra S."/>
        </authorList>
    </citation>
    <scope>NUCLEOTIDE SEQUENCE [LARGE SCALE GENOMIC DNA]</scope>
    <source>
        <strain evidence="1 2">PR17</strain>
    </source>
</reference>
<comment type="caution">
    <text evidence="1">The sequence shown here is derived from an EMBL/GenBank/DDBJ whole genome shotgun (WGS) entry which is preliminary data.</text>
</comment>
<sequence length="46" mass="5126">MVQSADQIGVLNLLFIADLIVPRFTTVGLCSDKNARIKIRAFLFNC</sequence>
<accession>A0A256F3G5</accession>
<evidence type="ECO:0000313" key="1">
    <source>
        <dbReference type="EMBL" id="OYR09323.1"/>
    </source>
</evidence>
<evidence type="ECO:0000313" key="2">
    <source>
        <dbReference type="Proteomes" id="UP000216345"/>
    </source>
</evidence>
<organism evidence="1 2">
    <name type="scientific">Brucella rhizosphaerae</name>
    <dbReference type="NCBI Taxonomy" id="571254"/>
    <lineage>
        <taxon>Bacteria</taxon>
        <taxon>Pseudomonadati</taxon>
        <taxon>Pseudomonadota</taxon>
        <taxon>Alphaproteobacteria</taxon>
        <taxon>Hyphomicrobiales</taxon>
        <taxon>Brucellaceae</taxon>
        <taxon>Brucella/Ochrobactrum group</taxon>
        <taxon>Brucella</taxon>
    </lineage>
</organism>
<protein>
    <submittedName>
        <fullName evidence="1">Uncharacterized protein</fullName>
    </submittedName>
</protein>
<dbReference type="EMBL" id="NNRK01000034">
    <property type="protein sequence ID" value="OYR09323.1"/>
    <property type="molecule type" value="Genomic_DNA"/>
</dbReference>